<evidence type="ECO:0000313" key="2">
    <source>
        <dbReference type="EMBL" id="BDR82124.1"/>
    </source>
</evidence>
<sequence length="86" mass="9942">MDRGKTYLDNGKDYLNHSPKTIGIYLPDERGYLEDHPKPIRTYSKNKKSSSSLPDNVVDPIVSNHISTWEFDSTSKDMHKNNDLFK</sequence>
<dbReference type="AlphaFoldDB" id="A0ABC8EEQ6"/>
<dbReference type="RefSeq" id="WP_023439456.1">
    <property type="nucleotide sequence ID" value="NZ_AP026806.1"/>
</dbReference>
<evidence type="ECO:0000313" key="3">
    <source>
        <dbReference type="Proteomes" id="UP001321763"/>
    </source>
</evidence>
<reference evidence="2 3" key="1">
    <citation type="submission" date="2022-09" db="EMBL/GenBank/DDBJ databases">
        <title>complete genome sequences of Clostridium tetani str. KHSU-234311-028 isolated from soil.</title>
        <authorList>
            <person name="Sekizuka T."/>
            <person name="Shitada C."/>
            <person name="Takahashi M."/>
            <person name="Kuroda M."/>
        </authorList>
    </citation>
    <scope>NUCLEOTIDE SEQUENCE [LARGE SCALE GENOMIC DNA]</scope>
    <source>
        <strain evidence="2 3">KHSU-234311-028</strain>
    </source>
</reference>
<gene>
    <name evidence="2" type="ORF">K234311028_23700</name>
</gene>
<name>A0ABC8EEQ6_CLOTA</name>
<proteinExistence type="predicted"/>
<organism evidence="2 3">
    <name type="scientific">Clostridium tetani</name>
    <dbReference type="NCBI Taxonomy" id="1513"/>
    <lineage>
        <taxon>Bacteria</taxon>
        <taxon>Bacillati</taxon>
        <taxon>Bacillota</taxon>
        <taxon>Clostridia</taxon>
        <taxon>Eubacteriales</taxon>
        <taxon>Clostridiaceae</taxon>
        <taxon>Clostridium</taxon>
    </lineage>
</organism>
<accession>A0ABC8EEQ6</accession>
<evidence type="ECO:0000256" key="1">
    <source>
        <dbReference type="SAM" id="MobiDB-lite"/>
    </source>
</evidence>
<protein>
    <submittedName>
        <fullName evidence="2">Uncharacterized protein</fullName>
    </submittedName>
</protein>
<dbReference type="Proteomes" id="UP001321763">
    <property type="component" value="Chromosome"/>
</dbReference>
<feature type="region of interest" description="Disordered" evidence="1">
    <location>
        <begin position="38"/>
        <end position="57"/>
    </location>
</feature>
<dbReference type="EMBL" id="AP026818">
    <property type="protein sequence ID" value="BDR82124.1"/>
    <property type="molecule type" value="Genomic_DNA"/>
</dbReference>